<keyword evidence="2" id="KW-1185">Reference proteome</keyword>
<gene>
    <name evidence="1" type="ORF">POL67_37950</name>
</gene>
<evidence type="ECO:0008006" key="3">
    <source>
        <dbReference type="Google" id="ProtNLM"/>
    </source>
</evidence>
<dbReference type="RefSeq" id="WP_271925541.1">
    <property type="nucleotide sequence ID" value="NZ_JAQNDO010000001.1"/>
</dbReference>
<reference evidence="1 2" key="1">
    <citation type="submission" date="2022-11" db="EMBL/GenBank/DDBJ databases">
        <title>Minimal conservation of predation-associated metabolite biosynthetic gene clusters underscores biosynthetic potential of Myxococcota including descriptions for ten novel species: Archangium lansinium sp. nov., Myxococcus landrumus sp. nov., Nannocystis bai.</title>
        <authorList>
            <person name="Ahearne A."/>
            <person name="Stevens C."/>
            <person name="Dowd S."/>
        </authorList>
    </citation>
    <scope>NUCLEOTIDE SEQUENCE [LARGE SCALE GENOMIC DNA]</scope>
    <source>
        <strain evidence="1 2">RJM3</strain>
    </source>
</reference>
<dbReference type="PROSITE" id="PS51257">
    <property type="entry name" value="PROKAR_LIPOPROTEIN"/>
    <property type="match status" value="1"/>
</dbReference>
<comment type="caution">
    <text evidence="1">The sequence shown here is derived from an EMBL/GenBank/DDBJ whole genome shotgun (WGS) entry which is preliminary data.</text>
</comment>
<sequence>MSPVPRITRCAIFLGATVSAFSTSCVYDWEVGAPVLADAGAGAGGAGGGGAGGGGADCAALQVDLDATRIAAKSCVLGASGQCAEKVTDECGCNSYVKTGGSAEAQGFAAAIEAFQAASCTPSCPGSCSVIVSGMCLLVGGQGPYCTP</sequence>
<evidence type="ECO:0000313" key="1">
    <source>
        <dbReference type="EMBL" id="MDC0747175.1"/>
    </source>
</evidence>
<dbReference type="Proteomes" id="UP001221411">
    <property type="component" value="Unassembled WGS sequence"/>
</dbReference>
<protein>
    <recommendedName>
        <fullName evidence="3">Lipoprotein</fullName>
    </recommendedName>
</protein>
<name>A0ABT5F252_9BACT</name>
<proteinExistence type="predicted"/>
<organism evidence="1 2">
    <name type="scientific">Polyangium mundeleinium</name>
    <dbReference type="NCBI Taxonomy" id="2995306"/>
    <lineage>
        <taxon>Bacteria</taxon>
        <taxon>Pseudomonadati</taxon>
        <taxon>Myxococcota</taxon>
        <taxon>Polyangia</taxon>
        <taxon>Polyangiales</taxon>
        <taxon>Polyangiaceae</taxon>
        <taxon>Polyangium</taxon>
    </lineage>
</organism>
<dbReference type="EMBL" id="JAQNDO010000001">
    <property type="protein sequence ID" value="MDC0747175.1"/>
    <property type="molecule type" value="Genomic_DNA"/>
</dbReference>
<evidence type="ECO:0000313" key="2">
    <source>
        <dbReference type="Proteomes" id="UP001221411"/>
    </source>
</evidence>
<accession>A0ABT5F252</accession>